<evidence type="ECO:0000256" key="2">
    <source>
        <dbReference type="ARBA" id="ARBA00022771"/>
    </source>
</evidence>
<keyword evidence="2" id="KW-0863">Zinc-finger</keyword>
<keyword evidence="3" id="KW-0862">Zinc</keyword>
<dbReference type="InterPro" id="IPR013087">
    <property type="entry name" value="Znf_C2H2_type"/>
</dbReference>
<feature type="domain" description="C2H2-type" evidence="4">
    <location>
        <begin position="9"/>
        <end position="30"/>
    </location>
</feature>
<dbReference type="Pfam" id="PF02892">
    <property type="entry name" value="zf-BED"/>
    <property type="match status" value="1"/>
</dbReference>
<dbReference type="InterPro" id="IPR003656">
    <property type="entry name" value="Znf_BED"/>
</dbReference>
<evidence type="ECO:0000313" key="6">
    <source>
        <dbReference type="Proteomes" id="UP001321047"/>
    </source>
</evidence>
<evidence type="ECO:0000256" key="1">
    <source>
        <dbReference type="ARBA" id="ARBA00022723"/>
    </source>
</evidence>
<dbReference type="Proteomes" id="UP001321047">
    <property type="component" value="Unassembled WGS sequence"/>
</dbReference>
<dbReference type="GO" id="GO:0008270">
    <property type="term" value="F:zinc ion binding"/>
    <property type="evidence" value="ECO:0007669"/>
    <property type="project" value="UniProtKB-KW"/>
</dbReference>
<dbReference type="GO" id="GO:0003677">
    <property type="term" value="F:DNA binding"/>
    <property type="evidence" value="ECO:0007669"/>
    <property type="project" value="InterPro"/>
</dbReference>
<evidence type="ECO:0000313" key="5">
    <source>
        <dbReference type="EMBL" id="MCU4751134.1"/>
    </source>
</evidence>
<dbReference type="AlphaFoldDB" id="A0AAP3E686"/>
<sequence length="52" mass="5955">MATKSELYCKICKKTISSTDTLKHHLVKEHRQPELAKCLASQWEAEELGDPK</sequence>
<dbReference type="RefSeq" id="WP_342806602.1">
    <property type="nucleotide sequence ID" value="NZ_JAOPJZ010000002.1"/>
</dbReference>
<evidence type="ECO:0000259" key="4">
    <source>
        <dbReference type="PROSITE" id="PS00028"/>
    </source>
</evidence>
<gene>
    <name evidence="5" type="ORF">OB919_03920</name>
</gene>
<keyword evidence="6" id="KW-1185">Reference proteome</keyword>
<evidence type="ECO:0000256" key="3">
    <source>
        <dbReference type="ARBA" id="ARBA00022833"/>
    </source>
</evidence>
<reference evidence="5 6" key="1">
    <citation type="submission" date="2022-09" db="EMBL/GenBank/DDBJ databases">
        <title>Enrichment on poylsaccharides allowed isolation of novel metabolic and taxonomic groups of Haloarchaea.</title>
        <authorList>
            <person name="Sorokin D.Y."/>
            <person name="Elcheninov A.G."/>
            <person name="Khizhniak T.V."/>
            <person name="Kolganova T.V."/>
            <person name="Kublanov I.V."/>
        </authorList>
    </citation>
    <scope>NUCLEOTIDE SEQUENCE [LARGE SCALE GENOMIC DNA]</scope>
    <source>
        <strain evidence="5 6">AArc-curdl1</strain>
    </source>
</reference>
<name>A0AAP3E686_9EURY</name>
<protein>
    <recommendedName>
        <fullName evidence="4">C2H2-type domain-containing protein</fullName>
    </recommendedName>
</protein>
<organism evidence="5 6">
    <name type="scientific">Natronosalvus hydrolyticus</name>
    <dbReference type="NCBI Taxonomy" id="2979988"/>
    <lineage>
        <taxon>Archaea</taxon>
        <taxon>Methanobacteriati</taxon>
        <taxon>Methanobacteriota</taxon>
        <taxon>Stenosarchaea group</taxon>
        <taxon>Halobacteria</taxon>
        <taxon>Halobacteriales</taxon>
        <taxon>Natrialbaceae</taxon>
        <taxon>Natronosalvus</taxon>
    </lineage>
</organism>
<keyword evidence="1" id="KW-0479">Metal-binding</keyword>
<proteinExistence type="predicted"/>
<comment type="caution">
    <text evidence="5">The sequence shown here is derived from an EMBL/GenBank/DDBJ whole genome shotgun (WGS) entry which is preliminary data.</text>
</comment>
<accession>A0AAP3E686</accession>
<dbReference type="PROSITE" id="PS00028">
    <property type="entry name" value="ZINC_FINGER_C2H2_1"/>
    <property type="match status" value="1"/>
</dbReference>
<dbReference type="EMBL" id="JAOPJZ010000002">
    <property type="protein sequence ID" value="MCU4751134.1"/>
    <property type="molecule type" value="Genomic_DNA"/>
</dbReference>